<comment type="cofactor">
    <cofactor evidence="8">
        <name>Mg(2+)</name>
        <dbReference type="ChEBI" id="CHEBI:18420"/>
    </cofactor>
</comment>
<dbReference type="HAMAP" id="MF_00101">
    <property type="entry name" value="AcpS"/>
    <property type="match status" value="1"/>
</dbReference>
<organism evidence="10 11">
    <name type="scientific">Geochorda subterranea</name>
    <dbReference type="NCBI Taxonomy" id="3109564"/>
    <lineage>
        <taxon>Bacteria</taxon>
        <taxon>Bacillati</taxon>
        <taxon>Bacillota</taxon>
        <taxon>Limnochordia</taxon>
        <taxon>Limnochordales</taxon>
        <taxon>Geochordaceae</taxon>
        <taxon>Geochorda</taxon>
    </lineage>
</organism>
<keyword evidence="1 8" id="KW-0444">Lipid biosynthesis</keyword>
<dbReference type="Gene3D" id="3.90.470.20">
    <property type="entry name" value="4'-phosphopantetheinyl transferase domain"/>
    <property type="match status" value="1"/>
</dbReference>
<proteinExistence type="inferred from homology"/>
<dbReference type="Pfam" id="PF01648">
    <property type="entry name" value="ACPS"/>
    <property type="match status" value="1"/>
</dbReference>
<evidence type="ECO:0000256" key="2">
    <source>
        <dbReference type="ARBA" id="ARBA00022679"/>
    </source>
</evidence>
<keyword evidence="6 8" id="KW-0443">Lipid metabolism</keyword>
<evidence type="ECO:0000256" key="7">
    <source>
        <dbReference type="ARBA" id="ARBA00023160"/>
    </source>
</evidence>
<evidence type="ECO:0000256" key="6">
    <source>
        <dbReference type="ARBA" id="ARBA00023098"/>
    </source>
</evidence>
<dbReference type="InterPro" id="IPR008278">
    <property type="entry name" value="4-PPantetheinyl_Trfase_dom"/>
</dbReference>
<reference evidence="11" key="1">
    <citation type="submission" date="2023-12" db="EMBL/GenBank/DDBJ databases">
        <title>Novel isolates from deep terrestrial aquifers shed light on the physiology and ecology of the class Limnochordia.</title>
        <authorList>
            <person name="Karnachuk O.V."/>
            <person name="Lukina A.P."/>
            <person name="Avakyan M.R."/>
            <person name="Kadnikov V."/>
            <person name="Begmatov S."/>
            <person name="Beletsky A.V."/>
            <person name="Mardanov A.V."/>
            <person name="Ravin N.V."/>
        </authorList>
    </citation>
    <scope>NUCLEOTIDE SEQUENCE [LARGE SCALE GENOMIC DNA]</scope>
    <source>
        <strain evidence="11">LN</strain>
    </source>
</reference>
<gene>
    <name evidence="8 10" type="primary">acpS</name>
    <name evidence="10" type="ORF">VLY81_04295</name>
</gene>
<feature type="domain" description="4'-phosphopantetheinyl transferase" evidence="9">
    <location>
        <begin position="12"/>
        <end position="129"/>
    </location>
</feature>
<dbReference type="EMBL" id="CP141614">
    <property type="protein sequence ID" value="WRP15392.1"/>
    <property type="molecule type" value="Genomic_DNA"/>
</dbReference>
<comment type="catalytic activity">
    <reaction evidence="8">
        <text>apo-[ACP] + CoA = holo-[ACP] + adenosine 3',5'-bisphosphate + H(+)</text>
        <dbReference type="Rhea" id="RHEA:12068"/>
        <dbReference type="Rhea" id="RHEA-COMP:9685"/>
        <dbReference type="Rhea" id="RHEA-COMP:9690"/>
        <dbReference type="ChEBI" id="CHEBI:15378"/>
        <dbReference type="ChEBI" id="CHEBI:29999"/>
        <dbReference type="ChEBI" id="CHEBI:57287"/>
        <dbReference type="ChEBI" id="CHEBI:58343"/>
        <dbReference type="ChEBI" id="CHEBI:64479"/>
        <dbReference type="EC" id="2.7.8.7"/>
    </reaction>
</comment>
<comment type="function">
    <text evidence="8">Transfers the 4'-phosphopantetheine moiety from coenzyme A to a Ser of acyl-carrier-protein.</text>
</comment>
<sequence>MGCKTGPAEVVGVGVDVVELDRIGRAYARHGARFLERLYAADEVAYCTAKRPHAAVACLAARFAAKEAVMKALGTGRIGVAFSEIAVVHRRGGRPGIRLVGRAARVADRLGVDEVCLSISHGRDVAVAVAIAISRRPGGPAPP</sequence>
<dbReference type="InterPro" id="IPR004568">
    <property type="entry name" value="Ppantetheine-prot_Trfase_dom"/>
</dbReference>
<evidence type="ECO:0000256" key="3">
    <source>
        <dbReference type="ARBA" id="ARBA00022723"/>
    </source>
</evidence>
<dbReference type="Proteomes" id="UP001333102">
    <property type="component" value="Chromosome"/>
</dbReference>
<evidence type="ECO:0000256" key="8">
    <source>
        <dbReference type="HAMAP-Rule" id="MF_00101"/>
    </source>
</evidence>
<evidence type="ECO:0000313" key="10">
    <source>
        <dbReference type="EMBL" id="WRP15392.1"/>
    </source>
</evidence>
<dbReference type="RefSeq" id="WP_324669795.1">
    <property type="nucleotide sequence ID" value="NZ_CP141614.1"/>
</dbReference>
<name>A0ABZ1BRI1_9FIRM</name>
<evidence type="ECO:0000313" key="11">
    <source>
        <dbReference type="Proteomes" id="UP001333102"/>
    </source>
</evidence>
<dbReference type="SUPFAM" id="SSF56214">
    <property type="entry name" value="4'-phosphopantetheinyl transferase"/>
    <property type="match status" value="1"/>
</dbReference>
<dbReference type="GO" id="GO:0008897">
    <property type="term" value="F:holo-[acyl-carrier-protein] synthase activity"/>
    <property type="evidence" value="ECO:0007669"/>
    <property type="project" value="UniProtKB-EC"/>
</dbReference>
<keyword evidence="11" id="KW-1185">Reference proteome</keyword>
<protein>
    <recommendedName>
        <fullName evidence="8">Holo-[acyl-carrier-protein] synthase</fullName>
        <shortName evidence="8">Holo-ACP synthase</shortName>
        <ecNumber evidence="8">2.7.8.7</ecNumber>
    </recommendedName>
    <alternativeName>
        <fullName evidence="8">4'-phosphopantetheinyl transferase AcpS</fullName>
    </alternativeName>
</protein>
<feature type="binding site" evidence="8">
    <location>
        <position position="67"/>
    </location>
    <ligand>
        <name>Mg(2+)</name>
        <dbReference type="ChEBI" id="CHEBI:18420"/>
    </ligand>
</feature>
<keyword evidence="8" id="KW-0963">Cytoplasm</keyword>
<feature type="binding site" evidence="8">
    <location>
        <position position="16"/>
    </location>
    <ligand>
        <name>Mg(2+)</name>
        <dbReference type="ChEBI" id="CHEBI:18420"/>
    </ligand>
</feature>
<evidence type="ECO:0000256" key="1">
    <source>
        <dbReference type="ARBA" id="ARBA00022516"/>
    </source>
</evidence>
<keyword evidence="2 8" id="KW-0808">Transferase</keyword>
<keyword evidence="7 8" id="KW-0275">Fatty acid biosynthesis</keyword>
<keyword evidence="5 8" id="KW-0460">Magnesium</keyword>
<comment type="similarity">
    <text evidence="8">Belongs to the P-Pant transferase superfamily. AcpS family.</text>
</comment>
<dbReference type="NCBIfam" id="TIGR00556">
    <property type="entry name" value="pantethn_trn"/>
    <property type="match status" value="1"/>
</dbReference>
<evidence type="ECO:0000259" key="9">
    <source>
        <dbReference type="Pfam" id="PF01648"/>
    </source>
</evidence>
<keyword evidence="4 8" id="KW-0276">Fatty acid metabolism</keyword>
<keyword evidence="3 8" id="KW-0479">Metal-binding</keyword>
<accession>A0ABZ1BRI1</accession>
<evidence type="ECO:0000256" key="4">
    <source>
        <dbReference type="ARBA" id="ARBA00022832"/>
    </source>
</evidence>
<dbReference type="NCBIfam" id="TIGR00516">
    <property type="entry name" value="acpS"/>
    <property type="match status" value="1"/>
</dbReference>
<dbReference type="InterPro" id="IPR037143">
    <property type="entry name" value="4-PPantetheinyl_Trfase_dom_sf"/>
</dbReference>
<comment type="subcellular location">
    <subcellularLocation>
        <location evidence="8">Cytoplasm</location>
    </subcellularLocation>
</comment>
<dbReference type="EC" id="2.7.8.7" evidence="8"/>
<dbReference type="InterPro" id="IPR002582">
    <property type="entry name" value="ACPS"/>
</dbReference>
<evidence type="ECO:0000256" key="5">
    <source>
        <dbReference type="ARBA" id="ARBA00022842"/>
    </source>
</evidence>